<dbReference type="EMBL" id="QZBJ01000072">
    <property type="protein sequence ID" value="THY70626.1"/>
    <property type="molecule type" value="Genomic_DNA"/>
</dbReference>
<evidence type="ECO:0000313" key="2">
    <source>
        <dbReference type="Proteomes" id="UP000305064"/>
    </source>
</evidence>
<accession>A0A4S9UP47</accession>
<protein>
    <submittedName>
        <fullName evidence="1">Uncharacterized protein</fullName>
    </submittedName>
</protein>
<reference evidence="1 2" key="1">
    <citation type="submission" date="2018-10" db="EMBL/GenBank/DDBJ databases">
        <title>Fifty Aureobasidium pullulans genomes reveal a recombining polyextremotolerant generalist.</title>
        <authorList>
            <person name="Gostincar C."/>
            <person name="Turk M."/>
            <person name="Zajc J."/>
            <person name="Gunde-Cimerman N."/>
        </authorList>
    </citation>
    <scope>NUCLEOTIDE SEQUENCE [LARGE SCALE GENOMIC DNA]</scope>
    <source>
        <strain evidence="1 2">EXF-4256</strain>
    </source>
</reference>
<dbReference type="Proteomes" id="UP000305064">
    <property type="component" value="Unassembled WGS sequence"/>
</dbReference>
<sequence>PECFPELLPEERELVAHLNSELTTCSPYAYSVLEHIYGAHDHAGSYKRNLHPQRLVLSDYTINAINMICNNHATFLALLAIVSAVASGQPARDYEDIHPSIVSKTLQSQHEKRAPQGEERDEVYQIECRMRRMCRPAPKTSSPIQDSAAISTSTTPIDQSILDWVSILNAPGPVMTELPQVITTSTNNMDRDITSEDSSALKTIAVTYPVQSPFFSFRGRCPPSLPKSATRYSPRHGTADYIVCLRNKAQMTVLVAKEMPARRARGGVEEGSNEH</sequence>
<evidence type="ECO:0000313" key="1">
    <source>
        <dbReference type="EMBL" id="THY70626.1"/>
    </source>
</evidence>
<comment type="caution">
    <text evidence="1">The sequence shown here is derived from an EMBL/GenBank/DDBJ whole genome shotgun (WGS) entry which is preliminary data.</text>
</comment>
<name>A0A4S9UP47_AURPU</name>
<proteinExistence type="predicted"/>
<feature type="non-terminal residue" evidence="1">
    <location>
        <position position="1"/>
    </location>
</feature>
<dbReference type="AlphaFoldDB" id="A0A4S9UP47"/>
<organism evidence="1 2">
    <name type="scientific">Aureobasidium pullulans</name>
    <name type="common">Black yeast</name>
    <name type="synonym">Pullularia pullulans</name>
    <dbReference type="NCBI Taxonomy" id="5580"/>
    <lineage>
        <taxon>Eukaryota</taxon>
        <taxon>Fungi</taxon>
        <taxon>Dikarya</taxon>
        <taxon>Ascomycota</taxon>
        <taxon>Pezizomycotina</taxon>
        <taxon>Dothideomycetes</taxon>
        <taxon>Dothideomycetidae</taxon>
        <taxon>Dothideales</taxon>
        <taxon>Saccotheciaceae</taxon>
        <taxon>Aureobasidium</taxon>
    </lineage>
</organism>
<gene>
    <name evidence="1" type="ORF">D6C94_08416</name>
</gene>